<keyword evidence="3" id="KW-0489">Methyltransferase</keyword>
<dbReference type="InterPro" id="IPR013216">
    <property type="entry name" value="Methyltransf_11"/>
</dbReference>
<organism evidence="3 4">
    <name type="scientific">Mesorhizobium hawassense</name>
    <dbReference type="NCBI Taxonomy" id="1209954"/>
    <lineage>
        <taxon>Bacteria</taxon>
        <taxon>Pseudomonadati</taxon>
        <taxon>Pseudomonadota</taxon>
        <taxon>Alphaproteobacteria</taxon>
        <taxon>Hyphomicrobiales</taxon>
        <taxon>Phyllobacteriaceae</taxon>
        <taxon>Mesorhizobium</taxon>
    </lineage>
</organism>
<dbReference type="Proteomes" id="UP000251558">
    <property type="component" value="Unassembled WGS sequence"/>
</dbReference>
<evidence type="ECO:0000256" key="1">
    <source>
        <dbReference type="PROSITE-ProRule" id="PRU00339"/>
    </source>
</evidence>
<feature type="domain" description="Methyltransferase type 11" evidence="2">
    <location>
        <begin position="148"/>
        <end position="239"/>
    </location>
</feature>
<accession>A0A330HA77</accession>
<dbReference type="SUPFAM" id="SSF53335">
    <property type="entry name" value="S-adenosyl-L-methionine-dependent methyltransferases"/>
    <property type="match status" value="1"/>
</dbReference>
<dbReference type="PANTHER" id="PTHR43861">
    <property type="entry name" value="TRANS-ACONITATE 2-METHYLTRANSFERASE-RELATED"/>
    <property type="match status" value="1"/>
</dbReference>
<dbReference type="SUPFAM" id="SSF48452">
    <property type="entry name" value="TPR-like"/>
    <property type="match status" value="1"/>
</dbReference>
<proteinExistence type="predicted"/>
<feature type="repeat" description="TPR" evidence="1">
    <location>
        <begin position="47"/>
        <end position="80"/>
    </location>
</feature>
<reference evidence="4" key="1">
    <citation type="submission" date="2018-06" db="EMBL/GenBank/DDBJ databases">
        <authorList>
            <person name="Helene L.C."/>
            <person name="Dall'Agnol R."/>
            <person name="Delamuta J.R."/>
            <person name="Hungria M."/>
        </authorList>
    </citation>
    <scope>NUCLEOTIDE SEQUENCE [LARGE SCALE GENOMIC DNA]</scope>
    <source>
        <strain evidence="4">AC99b</strain>
    </source>
</reference>
<dbReference type="Gene3D" id="1.25.40.10">
    <property type="entry name" value="Tetratricopeptide repeat domain"/>
    <property type="match status" value="1"/>
</dbReference>
<keyword evidence="1" id="KW-0802">TPR repeat</keyword>
<dbReference type="RefSeq" id="WP_112101441.1">
    <property type="nucleotide sequence ID" value="NZ_QMBP01000026.1"/>
</dbReference>
<dbReference type="InterPro" id="IPR019734">
    <property type="entry name" value="TPR_rpt"/>
</dbReference>
<dbReference type="Pfam" id="PF08241">
    <property type="entry name" value="Methyltransf_11"/>
    <property type="match status" value="1"/>
</dbReference>
<dbReference type="SMART" id="SM00028">
    <property type="entry name" value="TPR"/>
    <property type="match status" value="2"/>
</dbReference>
<sequence>MKPLQASSGDLNADRRADFAEMLLASGEPAQAAELLLGALELAPQWAAGWFRLGEMQETAGLLDQAARAWAMALELEPADRLGAVLKLQLIGRAPAAAAPPSAFVETLFDHYADSFEESLVEKLGYGLPDFLKHAIRKARPGRFRLALDLGCGTGLMGEKLRPFVDRLEGYDISAAMLRKAKAKGIYDLLAKADLQHFPHIGDRADLVVAADVFIYVGALERIVGAVAGMLAGYGLFAFSVETLAGGGDFALRPSRRYAHSEAYARRVLAANGLAVLSLESTIIRHDRRDPVEGLAIVAGFPAAAAWEKNSATA</sequence>
<dbReference type="PROSITE" id="PS50005">
    <property type="entry name" value="TPR"/>
    <property type="match status" value="1"/>
</dbReference>
<protein>
    <submittedName>
        <fullName evidence="3">SAM-dependent methyltransferase</fullName>
    </submittedName>
</protein>
<evidence type="ECO:0000313" key="3">
    <source>
        <dbReference type="EMBL" id="RAZ84102.1"/>
    </source>
</evidence>
<evidence type="ECO:0000313" key="4">
    <source>
        <dbReference type="Proteomes" id="UP000251558"/>
    </source>
</evidence>
<keyword evidence="4" id="KW-1185">Reference proteome</keyword>
<dbReference type="Gene3D" id="3.40.50.150">
    <property type="entry name" value="Vaccinia Virus protein VP39"/>
    <property type="match status" value="1"/>
</dbReference>
<comment type="caution">
    <text evidence="3">The sequence shown here is derived from an EMBL/GenBank/DDBJ whole genome shotgun (WGS) entry which is preliminary data.</text>
</comment>
<dbReference type="EMBL" id="QMBP01000026">
    <property type="protein sequence ID" value="RAZ84102.1"/>
    <property type="molecule type" value="Genomic_DNA"/>
</dbReference>
<dbReference type="GO" id="GO:0008757">
    <property type="term" value="F:S-adenosylmethionine-dependent methyltransferase activity"/>
    <property type="evidence" value="ECO:0007669"/>
    <property type="project" value="InterPro"/>
</dbReference>
<dbReference type="CDD" id="cd02440">
    <property type="entry name" value="AdoMet_MTases"/>
    <property type="match status" value="1"/>
</dbReference>
<dbReference type="AlphaFoldDB" id="A0A330HA77"/>
<keyword evidence="3" id="KW-0808">Transferase</keyword>
<reference evidence="3 4" key="2">
    <citation type="submission" date="2018-07" db="EMBL/GenBank/DDBJ databases">
        <title>Diversity of Mesorhizobium strains in Brazil.</title>
        <authorList>
            <person name="Helene L.C.F."/>
            <person name="Dall'Agnol R."/>
            <person name="Delamuta J.R.M."/>
            <person name="Hungria M."/>
        </authorList>
    </citation>
    <scope>NUCLEOTIDE SEQUENCE [LARGE SCALE GENOMIC DNA]</scope>
    <source>
        <strain evidence="3 4">AC99b</strain>
    </source>
</reference>
<name>A0A330HA77_9HYPH</name>
<dbReference type="PANTHER" id="PTHR43861:SF1">
    <property type="entry name" value="TRANS-ACONITATE 2-METHYLTRANSFERASE"/>
    <property type="match status" value="1"/>
</dbReference>
<dbReference type="GO" id="GO:0032259">
    <property type="term" value="P:methylation"/>
    <property type="evidence" value="ECO:0007669"/>
    <property type="project" value="UniProtKB-KW"/>
</dbReference>
<dbReference type="InterPro" id="IPR029063">
    <property type="entry name" value="SAM-dependent_MTases_sf"/>
</dbReference>
<dbReference type="OrthoDB" id="465636at2"/>
<evidence type="ECO:0000259" key="2">
    <source>
        <dbReference type="Pfam" id="PF08241"/>
    </source>
</evidence>
<gene>
    <name evidence="3" type="ORF">DPM33_32460</name>
</gene>
<dbReference type="InterPro" id="IPR011990">
    <property type="entry name" value="TPR-like_helical_dom_sf"/>
</dbReference>